<evidence type="ECO:0000256" key="1">
    <source>
        <dbReference type="ARBA" id="ARBA00022679"/>
    </source>
</evidence>
<proteinExistence type="predicted"/>
<feature type="domain" description="Glycosyl transferase family 1" evidence="2">
    <location>
        <begin position="172"/>
        <end position="317"/>
    </location>
</feature>
<evidence type="ECO:0000259" key="2">
    <source>
        <dbReference type="Pfam" id="PF00534"/>
    </source>
</evidence>
<dbReference type="Gene3D" id="3.40.50.2000">
    <property type="entry name" value="Glycogen Phosphorylase B"/>
    <property type="match status" value="1"/>
</dbReference>
<dbReference type="AlphaFoldDB" id="A0A212IYV1"/>
<dbReference type="PANTHER" id="PTHR46401:SF2">
    <property type="entry name" value="GLYCOSYLTRANSFERASE WBBK-RELATED"/>
    <property type="match status" value="1"/>
</dbReference>
<dbReference type="GO" id="GO:0016757">
    <property type="term" value="F:glycosyltransferase activity"/>
    <property type="evidence" value="ECO:0007669"/>
    <property type="project" value="InterPro"/>
</dbReference>
<dbReference type="Pfam" id="PF00534">
    <property type="entry name" value="Glycos_transf_1"/>
    <property type="match status" value="1"/>
</dbReference>
<dbReference type="RefSeq" id="WP_296938492.1">
    <property type="nucleotide sequence ID" value="NZ_LT599032.1"/>
</dbReference>
<gene>
    <name evidence="3" type="ORF">KL86DYS1_10598</name>
</gene>
<dbReference type="InterPro" id="IPR001296">
    <property type="entry name" value="Glyco_trans_1"/>
</dbReference>
<reference evidence="3" key="1">
    <citation type="submission" date="2016-04" db="EMBL/GenBank/DDBJ databases">
        <authorList>
            <person name="Evans L.H."/>
            <person name="Alamgir A."/>
            <person name="Owens N."/>
            <person name="Weber N.D."/>
            <person name="Virtaneva K."/>
            <person name="Barbian K."/>
            <person name="Babar A."/>
            <person name="Rosenke K."/>
        </authorList>
    </citation>
    <scope>NUCLEOTIDE SEQUENCE</scope>
    <source>
        <strain evidence="3">86-1</strain>
    </source>
</reference>
<organism evidence="3">
    <name type="scientific">uncultured Dysgonomonas sp</name>
    <dbReference type="NCBI Taxonomy" id="206096"/>
    <lineage>
        <taxon>Bacteria</taxon>
        <taxon>Pseudomonadati</taxon>
        <taxon>Bacteroidota</taxon>
        <taxon>Bacteroidia</taxon>
        <taxon>Bacteroidales</taxon>
        <taxon>Dysgonomonadaceae</taxon>
        <taxon>Dysgonomonas</taxon>
        <taxon>environmental samples</taxon>
    </lineage>
</organism>
<dbReference type="PANTHER" id="PTHR46401">
    <property type="entry name" value="GLYCOSYLTRANSFERASE WBBK-RELATED"/>
    <property type="match status" value="1"/>
</dbReference>
<evidence type="ECO:0000313" key="3">
    <source>
        <dbReference type="EMBL" id="SBV92393.1"/>
    </source>
</evidence>
<dbReference type="SUPFAM" id="SSF53756">
    <property type="entry name" value="UDP-Glycosyltransferase/glycogen phosphorylase"/>
    <property type="match status" value="1"/>
</dbReference>
<name>A0A212IYV1_9BACT</name>
<keyword evidence="1 3" id="KW-0808">Transferase</keyword>
<dbReference type="EMBL" id="FLUM01000001">
    <property type="protein sequence ID" value="SBV92393.1"/>
    <property type="molecule type" value="Genomic_DNA"/>
</dbReference>
<protein>
    <submittedName>
        <fullName evidence="3">Putative glycosyltransferase protein</fullName>
    </submittedName>
</protein>
<accession>A0A212IYV1</accession>
<sequence length="373" mass="43853">MEKRSILIDLRYLAYLNNGFGQLALNYGNYFKDNPEKIQDLDITLLVPKEYINKFGNNIKYLEYKRNYKVYPFLLPHYDIWHSITQQVKTISLHSNTVRIISVHDLNFLYERGTAKAKRKLKRQQAILDIADIITAISYFTISELEQHIDLKGKTVLLNYVGKRSIADDEAVRPESIDSSRKFFFTIGQVLEKKNFHVLLDMMKLMPAYNLYISGDNTFEYAKYIETRIAQEQICNVFLTGPISAAEKVWMYRNCEAFLFPSKFEGFGLPLIEAMLFGKPVFSSRYTSLPEVGNKYAFFWDNFDAKHMKEVVEKNLNRFYEDTSFIEQQVEYANSYTLERHMGAFLDLYRTVPLKRSKNPFNAIYNYIKFLQS</sequence>